<feature type="non-terminal residue" evidence="1">
    <location>
        <position position="1"/>
    </location>
</feature>
<organism evidence="1">
    <name type="scientific">Tanacetum cinerariifolium</name>
    <name type="common">Dalmatian daisy</name>
    <name type="synonym">Chrysanthemum cinerariifolium</name>
    <dbReference type="NCBI Taxonomy" id="118510"/>
    <lineage>
        <taxon>Eukaryota</taxon>
        <taxon>Viridiplantae</taxon>
        <taxon>Streptophyta</taxon>
        <taxon>Embryophyta</taxon>
        <taxon>Tracheophyta</taxon>
        <taxon>Spermatophyta</taxon>
        <taxon>Magnoliopsida</taxon>
        <taxon>eudicotyledons</taxon>
        <taxon>Gunneridae</taxon>
        <taxon>Pentapetalae</taxon>
        <taxon>asterids</taxon>
        <taxon>campanulids</taxon>
        <taxon>Asterales</taxon>
        <taxon>Asteraceae</taxon>
        <taxon>Asteroideae</taxon>
        <taxon>Anthemideae</taxon>
        <taxon>Anthemidinae</taxon>
        <taxon>Tanacetum</taxon>
    </lineage>
</organism>
<evidence type="ECO:0000313" key="1">
    <source>
        <dbReference type="EMBL" id="GFD29695.1"/>
    </source>
</evidence>
<gene>
    <name evidence="1" type="ORF">Tci_901664</name>
</gene>
<reference evidence="1" key="1">
    <citation type="journal article" date="2019" name="Sci. Rep.">
        <title>Draft genome of Tanacetum cinerariifolium, the natural source of mosquito coil.</title>
        <authorList>
            <person name="Yamashiro T."/>
            <person name="Shiraishi A."/>
            <person name="Satake H."/>
            <person name="Nakayama K."/>
        </authorList>
    </citation>
    <scope>NUCLEOTIDE SEQUENCE</scope>
</reference>
<feature type="non-terminal residue" evidence="1">
    <location>
        <position position="135"/>
    </location>
</feature>
<protein>
    <submittedName>
        <fullName evidence="1">Uncharacterized protein</fullName>
    </submittedName>
</protein>
<accession>A0A699V362</accession>
<dbReference type="EMBL" id="BKCJ011397153">
    <property type="protein sequence ID" value="GFD29695.1"/>
    <property type="molecule type" value="Genomic_DNA"/>
</dbReference>
<name>A0A699V362_TANCI</name>
<sequence>PANSVVVASSLPAGASYVMSTGVITFQAISSQAAGANGAVTNTFMVVMPTTGSLPITATVTATGESNSDGTISKYTLVSLPDPTQGVLYLSNGSRAAVGDVPANGLYFAPTSGYVGNATFTYGAIDNGSAISNIA</sequence>
<dbReference type="AlphaFoldDB" id="A0A699V362"/>
<proteinExistence type="predicted"/>
<comment type="caution">
    <text evidence="1">The sequence shown here is derived from an EMBL/GenBank/DDBJ whole genome shotgun (WGS) entry which is preliminary data.</text>
</comment>